<dbReference type="InterPro" id="IPR050902">
    <property type="entry name" value="ABC_Transporter_SBP"/>
</dbReference>
<dbReference type="PROSITE" id="PS00018">
    <property type="entry name" value="EF_HAND_1"/>
    <property type="match status" value="1"/>
</dbReference>
<organism evidence="3 4">
    <name type="scientific">SAR324 cluster bacterium</name>
    <dbReference type="NCBI Taxonomy" id="2024889"/>
    <lineage>
        <taxon>Bacteria</taxon>
        <taxon>Deltaproteobacteria</taxon>
        <taxon>SAR324 cluster</taxon>
    </lineage>
</organism>
<dbReference type="SUPFAM" id="SSF53807">
    <property type="entry name" value="Helical backbone' metal receptor"/>
    <property type="match status" value="1"/>
</dbReference>
<dbReference type="SUPFAM" id="SSF63446">
    <property type="entry name" value="Type I dockerin domain"/>
    <property type="match status" value="1"/>
</dbReference>
<dbReference type="InterPro" id="IPR018247">
    <property type="entry name" value="EF_Hand_1_Ca_BS"/>
</dbReference>
<dbReference type="Gene3D" id="1.10.1330.10">
    <property type="entry name" value="Dockerin domain"/>
    <property type="match status" value="1"/>
</dbReference>
<dbReference type="InterPro" id="IPR036439">
    <property type="entry name" value="Dockerin_dom_sf"/>
</dbReference>
<dbReference type="InterPro" id="IPR002491">
    <property type="entry name" value="ABC_transptr_periplasmic_BD"/>
</dbReference>
<gene>
    <name evidence="3" type="ORF">GYA55_10995</name>
</gene>
<feature type="signal peptide" evidence="1">
    <location>
        <begin position="1"/>
        <end position="23"/>
    </location>
</feature>
<sequence>MNGSWKLVLIVLAALTASYNACGAVSGDNNGDKFHQNFTLDIFGNANMDEDIDERDIAYLEGVIKGKNAATNLSDANCDGKIDVQDINQIKEIINGTEKELTLIDTAGRTVTVHEPVDRIIEIGFTSSEILRSLKVEKARIVGVGNYTLQKKSFFPEFSDSPNVGDSASPNYELIVKLQPDLLLLYAAGHSEEMVAIEKTLKTADPKIVTVGFGFNQPSIFVKEVKTLSYILGKTNEANEFITFYNNWIETIWERTNGIPENEKPRIYLETPYGKYGDHAAYGTCTAGHWMDERIEMAGGYNIFSDLPGAKTVNVDPEEVMKRNPEIIVKDTYMGSYSEDNISSLINVRNEVMNRSELANVDAIKNGRVYVIAHKDFFYGPSNFIAVAYLARWLHPDLLKDLGDPQEFHQEYLTRFQGLDFDLNKHGVFAYPKPD</sequence>
<protein>
    <submittedName>
        <fullName evidence="3">ABC transporter substrate-binding protein</fullName>
    </submittedName>
</protein>
<accession>A0A7X9FST5</accession>
<name>A0A7X9FST5_9DELT</name>
<reference evidence="3 4" key="1">
    <citation type="journal article" date="2020" name="Biotechnol. Biofuels">
        <title>New insights from the biogas microbiome by comprehensive genome-resolved metagenomics of nearly 1600 species originating from multiple anaerobic digesters.</title>
        <authorList>
            <person name="Campanaro S."/>
            <person name="Treu L."/>
            <person name="Rodriguez-R L.M."/>
            <person name="Kovalovszki A."/>
            <person name="Ziels R.M."/>
            <person name="Maus I."/>
            <person name="Zhu X."/>
            <person name="Kougias P.G."/>
            <person name="Basile A."/>
            <person name="Luo G."/>
            <person name="Schluter A."/>
            <person name="Konstantinidis K.T."/>
            <person name="Angelidaki I."/>
        </authorList>
    </citation>
    <scope>NUCLEOTIDE SEQUENCE [LARGE SCALE GENOMIC DNA]</scope>
    <source>
        <strain evidence="3">AS27yjCOA_65</strain>
    </source>
</reference>
<evidence type="ECO:0000313" key="4">
    <source>
        <dbReference type="Proteomes" id="UP000524246"/>
    </source>
</evidence>
<feature type="chain" id="PRO_5030937561" evidence="1">
    <location>
        <begin position="24"/>
        <end position="435"/>
    </location>
</feature>
<dbReference type="GO" id="GO:0000272">
    <property type="term" value="P:polysaccharide catabolic process"/>
    <property type="evidence" value="ECO:0007669"/>
    <property type="project" value="InterPro"/>
</dbReference>
<evidence type="ECO:0000313" key="3">
    <source>
        <dbReference type="EMBL" id="NMC63677.1"/>
    </source>
</evidence>
<dbReference type="PANTHER" id="PTHR30535">
    <property type="entry name" value="VITAMIN B12-BINDING PROTEIN"/>
    <property type="match status" value="1"/>
</dbReference>
<evidence type="ECO:0000259" key="2">
    <source>
        <dbReference type="PROSITE" id="PS50983"/>
    </source>
</evidence>
<dbReference type="Gene3D" id="3.40.50.1980">
    <property type="entry name" value="Nitrogenase molybdenum iron protein domain"/>
    <property type="match status" value="2"/>
</dbReference>
<dbReference type="AlphaFoldDB" id="A0A7X9FST5"/>
<dbReference type="PANTHER" id="PTHR30535:SF34">
    <property type="entry name" value="MOLYBDATE-BINDING PROTEIN MOLA"/>
    <property type="match status" value="1"/>
</dbReference>
<proteinExistence type="predicted"/>
<comment type="caution">
    <text evidence="3">The sequence shown here is derived from an EMBL/GenBank/DDBJ whole genome shotgun (WGS) entry which is preliminary data.</text>
</comment>
<evidence type="ECO:0000256" key="1">
    <source>
        <dbReference type="SAM" id="SignalP"/>
    </source>
</evidence>
<dbReference type="PROSITE" id="PS50983">
    <property type="entry name" value="FE_B12_PBP"/>
    <property type="match status" value="1"/>
</dbReference>
<dbReference type="Pfam" id="PF01497">
    <property type="entry name" value="Peripla_BP_2"/>
    <property type="match status" value="1"/>
</dbReference>
<keyword evidence="1" id="KW-0732">Signal</keyword>
<feature type="domain" description="Fe/B12 periplasmic-binding" evidence="2">
    <location>
        <begin position="119"/>
        <end position="402"/>
    </location>
</feature>
<dbReference type="Proteomes" id="UP000524246">
    <property type="component" value="Unassembled WGS sequence"/>
</dbReference>
<dbReference type="EMBL" id="JAAZON010000502">
    <property type="protein sequence ID" value="NMC63677.1"/>
    <property type="molecule type" value="Genomic_DNA"/>
</dbReference>